<sequence length="664" mass="73761">MARKQHLKSTSDLFASSESSRSVNVFESLSDLHSSSSVRITRAKVKKRLPAVGYHQGFSSVLPYLPDFSSYEKHELVVETDSNKENTSTSQFAPSLEEKMMQLSIAPSKNVATSQSPPSALVSSRVQPSSEFSPHKKLVFCSTPGPSSLHSDPLSRPKQCIVRIASLENLQATPIPCPVLLASDLTLPLDDVPPVSSALMAAGSNKDYNSSLNAKLSDPFTQSHSPLPPRPSVMPPGAGKKSEAFLKRLTRHFRIDNMILNQSYWTLFEAGDSKATLLKICKQDSYKKFADIFTKYRRRKGIVKIGEGCFGEVFRTVANTSSSADDETVEQIVAIKLVPIEGKVPFNGDSQKSFSEVLSEVIVSKELTALSIGLCNRTESFVQLKSVNLVQGSFPVYLTKAWEKYHREKESENDHPRIFPKDQLWLVIESAFGGSALENNPACPAARLSVLRQVAFALAVAETELKFEHRDLHWGNVLIHQTTSETSMSQGCISCSLTHDDNGNHAANVKPPSIHFRLHDRHYQVPSFGCSVVIIDFTLSRLEQNNGLVYVNLSADPALFESKGDYQFDIYRLMRSHNGDRWDLFSPKTNLMWLHYLATKLHSSPSALLTDSSDSVSAFHLSCTHQLVSLECDLRLSNYASASDLVQRHPVFTECLRKSCDFVR</sequence>
<dbReference type="Gene3D" id="3.30.200.20">
    <property type="entry name" value="Phosphorylase Kinase, domain 1"/>
    <property type="match status" value="1"/>
</dbReference>
<dbReference type="GO" id="GO:0005737">
    <property type="term" value="C:cytoplasm"/>
    <property type="evidence" value="ECO:0007669"/>
    <property type="project" value="TreeGrafter"/>
</dbReference>
<accession>A0A8J4T5D7</accession>
<keyword evidence="13" id="KW-1185">Reference proteome</keyword>
<evidence type="ECO:0000313" key="13">
    <source>
        <dbReference type="Proteomes" id="UP000748531"/>
    </source>
</evidence>
<organism evidence="12 13">
    <name type="scientific">Paragonimus heterotremus</name>
    <dbReference type="NCBI Taxonomy" id="100268"/>
    <lineage>
        <taxon>Eukaryota</taxon>
        <taxon>Metazoa</taxon>
        <taxon>Spiralia</taxon>
        <taxon>Lophotrochozoa</taxon>
        <taxon>Platyhelminthes</taxon>
        <taxon>Trematoda</taxon>
        <taxon>Digenea</taxon>
        <taxon>Plagiorchiida</taxon>
        <taxon>Troglotremata</taxon>
        <taxon>Troglotrematidae</taxon>
        <taxon>Paragonimus</taxon>
    </lineage>
</organism>
<comment type="catalytic activity">
    <reaction evidence="8">
        <text>L-seryl-[protein] + ATP = O-phospho-L-seryl-[protein] + ADP + H(+)</text>
        <dbReference type="Rhea" id="RHEA:17989"/>
        <dbReference type="Rhea" id="RHEA-COMP:9863"/>
        <dbReference type="Rhea" id="RHEA-COMP:11604"/>
        <dbReference type="ChEBI" id="CHEBI:15378"/>
        <dbReference type="ChEBI" id="CHEBI:29999"/>
        <dbReference type="ChEBI" id="CHEBI:30616"/>
        <dbReference type="ChEBI" id="CHEBI:83421"/>
        <dbReference type="ChEBI" id="CHEBI:456216"/>
        <dbReference type="EC" id="2.7.11.1"/>
    </reaction>
</comment>
<dbReference type="SUPFAM" id="SSF56112">
    <property type="entry name" value="Protein kinase-like (PK-like)"/>
    <property type="match status" value="1"/>
</dbReference>
<feature type="compositionally biased region" description="Polar residues" evidence="10">
    <location>
        <begin position="8"/>
        <end position="21"/>
    </location>
</feature>
<evidence type="ECO:0000256" key="5">
    <source>
        <dbReference type="ARBA" id="ARBA00022777"/>
    </source>
</evidence>
<feature type="region of interest" description="Disordered" evidence="10">
    <location>
        <begin position="219"/>
        <end position="239"/>
    </location>
</feature>
<dbReference type="GO" id="GO:0005634">
    <property type="term" value="C:nucleus"/>
    <property type="evidence" value="ECO:0007669"/>
    <property type="project" value="TreeGrafter"/>
</dbReference>
<dbReference type="PANTHER" id="PTHR24419">
    <property type="entry name" value="INTERLEUKIN-1 RECEPTOR-ASSOCIATED KINASE"/>
    <property type="match status" value="1"/>
</dbReference>
<feature type="domain" description="Protein kinase" evidence="11">
    <location>
        <begin position="299"/>
        <end position="664"/>
    </location>
</feature>
<comment type="catalytic activity">
    <reaction evidence="7">
        <text>L-threonyl-[protein] + ATP = O-phospho-L-threonyl-[protein] + ADP + H(+)</text>
        <dbReference type="Rhea" id="RHEA:46608"/>
        <dbReference type="Rhea" id="RHEA-COMP:11060"/>
        <dbReference type="Rhea" id="RHEA-COMP:11605"/>
        <dbReference type="ChEBI" id="CHEBI:15378"/>
        <dbReference type="ChEBI" id="CHEBI:30013"/>
        <dbReference type="ChEBI" id="CHEBI:30616"/>
        <dbReference type="ChEBI" id="CHEBI:61977"/>
        <dbReference type="ChEBI" id="CHEBI:456216"/>
        <dbReference type="EC" id="2.7.11.1"/>
    </reaction>
</comment>
<evidence type="ECO:0000256" key="2">
    <source>
        <dbReference type="ARBA" id="ARBA00022527"/>
    </source>
</evidence>
<keyword evidence="5 12" id="KW-0418">Kinase</keyword>
<evidence type="ECO:0000256" key="6">
    <source>
        <dbReference type="ARBA" id="ARBA00022840"/>
    </source>
</evidence>
<keyword evidence="6 9" id="KW-0067">ATP-binding</keyword>
<comment type="caution">
    <text evidence="12">The sequence shown here is derived from an EMBL/GenBank/DDBJ whole genome shotgun (WGS) entry which is preliminary data.</text>
</comment>
<dbReference type="OrthoDB" id="6161556at2759"/>
<evidence type="ECO:0000259" key="11">
    <source>
        <dbReference type="PROSITE" id="PS50011"/>
    </source>
</evidence>
<dbReference type="GO" id="GO:0005524">
    <property type="term" value="F:ATP binding"/>
    <property type="evidence" value="ECO:0007669"/>
    <property type="project" value="UniProtKB-UniRule"/>
</dbReference>
<evidence type="ECO:0000256" key="3">
    <source>
        <dbReference type="ARBA" id="ARBA00022679"/>
    </source>
</evidence>
<evidence type="ECO:0000256" key="7">
    <source>
        <dbReference type="ARBA" id="ARBA00047899"/>
    </source>
</evidence>
<dbReference type="Pfam" id="PF12330">
    <property type="entry name" value="Haspin_kinase"/>
    <property type="match status" value="1"/>
</dbReference>
<dbReference type="PROSITE" id="PS00107">
    <property type="entry name" value="PROTEIN_KINASE_ATP"/>
    <property type="match status" value="1"/>
</dbReference>
<evidence type="ECO:0000256" key="9">
    <source>
        <dbReference type="PROSITE-ProRule" id="PRU10141"/>
    </source>
</evidence>
<dbReference type="PROSITE" id="PS50011">
    <property type="entry name" value="PROTEIN_KINASE_DOM"/>
    <property type="match status" value="1"/>
</dbReference>
<dbReference type="GO" id="GO:0035556">
    <property type="term" value="P:intracellular signal transduction"/>
    <property type="evidence" value="ECO:0007669"/>
    <property type="project" value="TreeGrafter"/>
</dbReference>
<feature type="region of interest" description="Disordered" evidence="10">
    <location>
        <begin position="1"/>
        <end position="21"/>
    </location>
</feature>
<evidence type="ECO:0000256" key="8">
    <source>
        <dbReference type="ARBA" id="ARBA00048679"/>
    </source>
</evidence>
<name>A0A8J4T5D7_9TREM</name>
<reference evidence="12" key="1">
    <citation type="submission" date="2019-05" db="EMBL/GenBank/DDBJ databases">
        <title>Annotation for the trematode Paragonimus heterotremus.</title>
        <authorList>
            <person name="Choi Y.-J."/>
        </authorList>
    </citation>
    <scope>NUCLEOTIDE SEQUENCE</scope>
    <source>
        <strain evidence="12">LC</strain>
    </source>
</reference>
<dbReference type="PANTHER" id="PTHR24419:SF18">
    <property type="entry name" value="SERINE_THREONINE-PROTEIN KINASE HASPIN"/>
    <property type="match status" value="1"/>
</dbReference>
<dbReference type="SMART" id="SM01331">
    <property type="entry name" value="DUF3635"/>
    <property type="match status" value="1"/>
</dbReference>
<dbReference type="AlphaFoldDB" id="A0A8J4T5D7"/>
<dbReference type="Proteomes" id="UP000748531">
    <property type="component" value="Unassembled WGS sequence"/>
</dbReference>
<proteinExistence type="predicted"/>
<dbReference type="InterPro" id="IPR000719">
    <property type="entry name" value="Prot_kinase_dom"/>
</dbReference>
<feature type="binding site" evidence="9">
    <location>
        <position position="336"/>
    </location>
    <ligand>
        <name>ATP</name>
        <dbReference type="ChEBI" id="CHEBI:30616"/>
    </ligand>
</feature>
<evidence type="ECO:0000256" key="4">
    <source>
        <dbReference type="ARBA" id="ARBA00022741"/>
    </source>
</evidence>
<dbReference type="GO" id="GO:0072354">
    <property type="term" value="F:histone H3T3 kinase activity"/>
    <property type="evidence" value="ECO:0007669"/>
    <property type="project" value="TreeGrafter"/>
</dbReference>
<dbReference type="EMBL" id="LUCH01000544">
    <property type="protein sequence ID" value="KAF5404885.1"/>
    <property type="molecule type" value="Genomic_DNA"/>
</dbReference>
<dbReference type="EC" id="2.7.11.1" evidence="1"/>
<dbReference type="GO" id="GO:0000278">
    <property type="term" value="P:mitotic cell cycle"/>
    <property type="evidence" value="ECO:0007669"/>
    <property type="project" value="TreeGrafter"/>
</dbReference>
<keyword evidence="3" id="KW-0808">Transferase</keyword>
<evidence type="ECO:0000256" key="10">
    <source>
        <dbReference type="SAM" id="MobiDB-lite"/>
    </source>
</evidence>
<dbReference type="InterPro" id="IPR011009">
    <property type="entry name" value="Kinase-like_dom_sf"/>
</dbReference>
<gene>
    <name evidence="12" type="ORF">PHET_01628</name>
</gene>
<dbReference type="Gene3D" id="1.10.510.10">
    <property type="entry name" value="Transferase(Phosphotransferase) domain 1"/>
    <property type="match status" value="1"/>
</dbReference>
<keyword evidence="2" id="KW-0723">Serine/threonine-protein kinase</keyword>
<dbReference type="InterPro" id="IPR024604">
    <property type="entry name" value="GSG2_C"/>
</dbReference>
<evidence type="ECO:0000256" key="1">
    <source>
        <dbReference type="ARBA" id="ARBA00012513"/>
    </source>
</evidence>
<dbReference type="InterPro" id="IPR017441">
    <property type="entry name" value="Protein_kinase_ATP_BS"/>
</dbReference>
<protein>
    <recommendedName>
        <fullName evidence="1">non-specific serine/threonine protein kinase</fullName>
        <ecNumber evidence="1">2.7.11.1</ecNumber>
    </recommendedName>
</protein>
<keyword evidence="4 9" id="KW-0547">Nucleotide-binding</keyword>
<evidence type="ECO:0000313" key="12">
    <source>
        <dbReference type="EMBL" id="KAF5404885.1"/>
    </source>
</evidence>